<protein>
    <submittedName>
        <fullName evidence="1">Uncharacterized protein</fullName>
    </submittedName>
</protein>
<sequence>MRPVIEHRCVAPGITEEHQMSDMKITIGADGQTVVSRDVAIEKQCADLARSIRALTEVLTLPGGLQHLSNCPESSQADVFTLLRALTHEQAALTQAMEQHASPSEREDAFRRAFRSGYSAGLQRTSSVRGEVDINEPVIRTSAGLSSAFQHGAWTEHKTEH</sequence>
<dbReference type="Proteomes" id="UP000036959">
    <property type="component" value="Unassembled WGS sequence"/>
</dbReference>
<evidence type="ECO:0000313" key="1">
    <source>
        <dbReference type="EMBL" id="KND61862.1"/>
    </source>
</evidence>
<gene>
    <name evidence="1" type="ORF">BVER_05920c</name>
</gene>
<dbReference type="AlphaFoldDB" id="A0A0L0MGP1"/>
<name>A0A0L0MGP1_9BURK</name>
<accession>A0A0L0MGP1</accession>
<comment type="caution">
    <text evidence="1">The sequence shown here is derived from an EMBL/GenBank/DDBJ whole genome shotgun (WGS) entry which is preliminary data.</text>
</comment>
<dbReference type="EMBL" id="LFJJ01000010">
    <property type="protein sequence ID" value="KND61862.1"/>
    <property type="molecule type" value="Genomic_DNA"/>
</dbReference>
<keyword evidence="2" id="KW-1185">Reference proteome</keyword>
<reference evidence="2" key="1">
    <citation type="submission" date="2015-06" db="EMBL/GenBank/DDBJ databases">
        <title>Comparative genomics of Burkholderia leaf nodule symbionts.</title>
        <authorList>
            <person name="Carlier A."/>
            <person name="Eberl L."/>
            <person name="Pinto-Carbo M."/>
        </authorList>
    </citation>
    <scope>NUCLEOTIDE SEQUENCE [LARGE SCALE GENOMIC DNA]</scope>
    <source>
        <strain evidence="2">UZHbot4</strain>
    </source>
</reference>
<evidence type="ECO:0000313" key="2">
    <source>
        <dbReference type="Proteomes" id="UP000036959"/>
    </source>
</evidence>
<organism evidence="1 2">
    <name type="scientific">Candidatus Burkholderia verschuerenii</name>
    <dbReference type="NCBI Taxonomy" id="242163"/>
    <lineage>
        <taxon>Bacteria</taxon>
        <taxon>Pseudomonadati</taxon>
        <taxon>Pseudomonadota</taxon>
        <taxon>Betaproteobacteria</taxon>
        <taxon>Burkholderiales</taxon>
        <taxon>Burkholderiaceae</taxon>
        <taxon>Burkholderia</taxon>
    </lineage>
</organism>
<proteinExistence type="predicted"/>
<dbReference type="PATRIC" id="fig|242163.4.peg.196"/>